<sequence>MLTAVVLLALVLGVLQVGAVLLVRNTALAAVAEGARWSAIVGNSDADGVARARQVLTDSLGPAYAADVRAGRTMWQRQPATVVTASIPLPVIGLFGPPAAIEVSGHAALEPEP</sequence>
<evidence type="ECO:0000313" key="3">
    <source>
        <dbReference type="Proteomes" id="UP001500121"/>
    </source>
</evidence>
<protein>
    <submittedName>
        <fullName evidence="2">Pilus assembly protein</fullName>
    </submittedName>
</protein>
<dbReference type="InterPro" id="IPR012495">
    <property type="entry name" value="TadE-like_dom"/>
</dbReference>
<organism evidence="2 3">
    <name type="scientific">Amnibacterium soli</name>
    <dbReference type="NCBI Taxonomy" id="1282736"/>
    <lineage>
        <taxon>Bacteria</taxon>
        <taxon>Bacillati</taxon>
        <taxon>Actinomycetota</taxon>
        <taxon>Actinomycetes</taxon>
        <taxon>Micrococcales</taxon>
        <taxon>Microbacteriaceae</taxon>
        <taxon>Amnibacterium</taxon>
    </lineage>
</organism>
<reference evidence="3" key="1">
    <citation type="journal article" date="2019" name="Int. J. Syst. Evol. Microbiol.">
        <title>The Global Catalogue of Microorganisms (GCM) 10K type strain sequencing project: providing services to taxonomists for standard genome sequencing and annotation.</title>
        <authorList>
            <consortium name="The Broad Institute Genomics Platform"/>
            <consortium name="The Broad Institute Genome Sequencing Center for Infectious Disease"/>
            <person name="Wu L."/>
            <person name="Ma J."/>
        </authorList>
    </citation>
    <scope>NUCLEOTIDE SEQUENCE [LARGE SCALE GENOMIC DNA]</scope>
    <source>
        <strain evidence="3">JCM 19015</strain>
    </source>
</reference>
<dbReference type="Pfam" id="PF07811">
    <property type="entry name" value="TadE"/>
    <property type="match status" value="1"/>
</dbReference>
<keyword evidence="3" id="KW-1185">Reference proteome</keyword>
<evidence type="ECO:0000259" key="1">
    <source>
        <dbReference type="Pfam" id="PF07811"/>
    </source>
</evidence>
<evidence type="ECO:0000313" key="2">
    <source>
        <dbReference type="EMBL" id="GAA4737136.1"/>
    </source>
</evidence>
<dbReference type="Proteomes" id="UP001500121">
    <property type="component" value="Unassembled WGS sequence"/>
</dbReference>
<proteinExistence type="predicted"/>
<dbReference type="EMBL" id="BAABLP010000001">
    <property type="protein sequence ID" value="GAA4737136.1"/>
    <property type="molecule type" value="Genomic_DNA"/>
</dbReference>
<feature type="domain" description="TadE-like" evidence="1">
    <location>
        <begin position="2"/>
        <end position="36"/>
    </location>
</feature>
<comment type="caution">
    <text evidence="2">The sequence shown here is derived from an EMBL/GenBank/DDBJ whole genome shotgun (WGS) entry which is preliminary data.</text>
</comment>
<name>A0ABP8YQP5_9MICO</name>
<accession>A0ABP8YQP5</accession>
<gene>
    <name evidence="2" type="ORF">GCM10025783_04370</name>
</gene>